<proteinExistence type="predicted"/>
<accession>A0ABP2ENE8</accession>
<organism evidence="1 2">
    <name type="scientific">Ajellomyces dermatitidis (strain ER-3 / ATCC MYA-2586)</name>
    <name type="common">Blastomyces dermatitidis</name>
    <dbReference type="NCBI Taxonomy" id="559297"/>
    <lineage>
        <taxon>Eukaryota</taxon>
        <taxon>Fungi</taxon>
        <taxon>Dikarya</taxon>
        <taxon>Ascomycota</taxon>
        <taxon>Pezizomycotina</taxon>
        <taxon>Eurotiomycetes</taxon>
        <taxon>Eurotiomycetidae</taxon>
        <taxon>Onygenales</taxon>
        <taxon>Ajellomycetaceae</taxon>
        <taxon>Blastomyces</taxon>
    </lineage>
</organism>
<dbReference type="GeneID" id="69029558"/>
<dbReference type="RefSeq" id="XP_045272562.1">
    <property type="nucleotide sequence ID" value="XM_045423682.1"/>
</dbReference>
<name>A0ABP2ENE8_AJEDR</name>
<protein>
    <submittedName>
        <fullName evidence="1">Uncharacterized protein</fullName>
    </submittedName>
</protein>
<keyword evidence="2" id="KW-1185">Reference proteome</keyword>
<sequence length="128" mass="13762">MFGASLDAVADWKYEYASTGGTDKLRPLQRLIGPPLRTVYFTEYAIRRTTYIDTFTSGSCFVGVIVTPASVSSVQAAGAGDTAAVFKNLAVLTGRKGWTEVDRKLRSVEPDRRMEGPGSSLDACAISC</sequence>
<gene>
    <name evidence="1" type="ORF">BDCG_07906</name>
</gene>
<reference evidence="2" key="1">
    <citation type="journal article" date="2015" name="PLoS Genet.">
        <title>The dynamic genome and transcriptome of the human fungal pathogen Blastomyces and close relative Emmonsia.</title>
        <authorList>
            <person name="Munoz J.F."/>
            <person name="Gauthier G.M."/>
            <person name="Desjardins C.A."/>
            <person name="Gallo J.E."/>
            <person name="Holder J."/>
            <person name="Sullivan T.D."/>
            <person name="Marty A.J."/>
            <person name="Carmen J.C."/>
            <person name="Chen Z."/>
            <person name="Ding L."/>
            <person name="Gujja S."/>
            <person name="Magrini V."/>
            <person name="Misas E."/>
            <person name="Mitreva M."/>
            <person name="Priest M."/>
            <person name="Saif S."/>
            <person name="Whiston E.A."/>
            <person name="Young S."/>
            <person name="Zeng Q."/>
            <person name="Goldman W.E."/>
            <person name="Mardis E.R."/>
            <person name="Taylor J.W."/>
            <person name="McEwen J.G."/>
            <person name="Clay O.K."/>
            <person name="Klein B.S."/>
            <person name="Cuomo C.A."/>
        </authorList>
    </citation>
    <scope>NUCLEOTIDE SEQUENCE [LARGE SCALE GENOMIC DNA]</scope>
    <source>
        <strain evidence="2">ER-3 / ATCC MYA-2586</strain>
    </source>
</reference>
<dbReference type="EMBL" id="EQ999982">
    <property type="protein sequence ID" value="EEQ84637.2"/>
    <property type="molecule type" value="Genomic_DNA"/>
</dbReference>
<evidence type="ECO:0000313" key="1">
    <source>
        <dbReference type="EMBL" id="EEQ84637.2"/>
    </source>
</evidence>
<evidence type="ECO:0000313" key="2">
    <source>
        <dbReference type="Proteomes" id="UP000002039"/>
    </source>
</evidence>
<dbReference type="Proteomes" id="UP000002039">
    <property type="component" value="Unassembled WGS sequence"/>
</dbReference>